<feature type="compositionally biased region" description="Low complexity" evidence="2">
    <location>
        <begin position="269"/>
        <end position="288"/>
    </location>
</feature>
<dbReference type="InterPro" id="IPR036864">
    <property type="entry name" value="Zn2-C6_fun-type_DNA-bd_sf"/>
</dbReference>
<evidence type="ECO:0000256" key="1">
    <source>
        <dbReference type="ARBA" id="ARBA00023242"/>
    </source>
</evidence>
<proteinExistence type="predicted"/>
<dbReference type="CDD" id="cd00067">
    <property type="entry name" value="GAL4"/>
    <property type="match status" value="1"/>
</dbReference>
<dbReference type="OrthoDB" id="5238393at2759"/>
<feature type="region of interest" description="Disordered" evidence="2">
    <location>
        <begin position="1"/>
        <end position="22"/>
    </location>
</feature>
<accession>A0A1L7X025</accession>
<feature type="domain" description="Zn(2)-C6 fungal-type" evidence="3">
    <location>
        <begin position="25"/>
        <end position="60"/>
    </location>
</feature>
<organism evidence="4 5">
    <name type="scientific">Phialocephala subalpina</name>
    <dbReference type="NCBI Taxonomy" id="576137"/>
    <lineage>
        <taxon>Eukaryota</taxon>
        <taxon>Fungi</taxon>
        <taxon>Dikarya</taxon>
        <taxon>Ascomycota</taxon>
        <taxon>Pezizomycotina</taxon>
        <taxon>Leotiomycetes</taxon>
        <taxon>Helotiales</taxon>
        <taxon>Mollisiaceae</taxon>
        <taxon>Phialocephala</taxon>
        <taxon>Phialocephala fortinii species complex</taxon>
    </lineage>
</organism>
<dbReference type="PROSITE" id="PS50048">
    <property type="entry name" value="ZN2_CY6_FUNGAL_2"/>
    <property type="match status" value="1"/>
</dbReference>
<dbReference type="InterPro" id="IPR001138">
    <property type="entry name" value="Zn2Cys6_DnaBD"/>
</dbReference>
<reference evidence="4 5" key="1">
    <citation type="submission" date="2016-03" db="EMBL/GenBank/DDBJ databases">
        <authorList>
            <person name="Ploux O."/>
        </authorList>
    </citation>
    <scope>NUCLEOTIDE SEQUENCE [LARGE SCALE GENOMIC DNA]</scope>
    <source>
        <strain evidence="4 5">UAMH 11012</strain>
    </source>
</reference>
<feature type="compositionally biased region" description="Basic residues" evidence="2">
    <location>
        <begin position="66"/>
        <end position="75"/>
    </location>
</feature>
<evidence type="ECO:0000256" key="2">
    <source>
        <dbReference type="SAM" id="MobiDB-lite"/>
    </source>
</evidence>
<feature type="compositionally biased region" description="Polar residues" evidence="2">
    <location>
        <begin position="116"/>
        <end position="127"/>
    </location>
</feature>
<dbReference type="InterPro" id="IPR050797">
    <property type="entry name" value="Carb_Metab_Trans_Reg"/>
</dbReference>
<feature type="compositionally biased region" description="Low complexity" evidence="2">
    <location>
        <begin position="76"/>
        <end position="86"/>
    </location>
</feature>
<feature type="region of interest" description="Disordered" evidence="2">
    <location>
        <begin position="59"/>
        <end position="145"/>
    </location>
</feature>
<dbReference type="GO" id="GO:0008270">
    <property type="term" value="F:zinc ion binding"/>
    <property type="evidence" value="ECO:0007669"/>
    <property type="project" value="InterPro"/>
</dbReference>
<keyword evidence="1" id="KW-0539">Nucleus</keyword>
<sequence length="616" mass="66936">MPNLSSESAVQVQQQQQHQQRKRAACDRCRAQKLACTYDTNSSVANVCQRCQRAGAECHHSPSLRMGRRPVRGQRRSSVSVSASISQTPTPQSCISSGNENGNGIQDGRGLGLNAESGSVLSNVASRRSQEADVNAHPGPGESPSVDYPNADGLNMTRSITNQASLFGDAGIFVGVGADANPRSCTQAQAPEAATDARKRRAGTNMDSFLWGSDGDIELLFGLDRIEVENQDHSWENLDMDIHLRSAANTEVAFGGPFAEHGPAHTRSRSCNPSSSSNPTPTPISDSSLFTAGIDFHDMLEWDTDPVDTAFFSSPDKRSDVQLVPTDVVDREINPVQKLAELNPELQKLVLMSEDGNGWTVRDCNFSPSLEGKTGSGEFKATKSKLLNDFLKAKQTLLDILHVFQPAPSKRCSACKRGHMAPSDRGRNPDAPWPNTQTLLSMISCYVQLLRLCSNFFCHVSDTIAAHSGGDCIGLDHLSLLADQQISSLGGTVRLTIDLQVSILIQIIVHLLDSIERALGCNSTASLDSWSPVDIDSSKEKGSLQQHKCSTCCSHTTGPQKSIRKGCQDDAGLLGRCRSQELLEMVIKHEDMESQADGRRSIRLLRKEISRVKEML</sequence>
<evidence type="ECO:0000313" key="4">
    <source>
        <dbReference type="EMBL" id="CZR58357.1"/>
    </source>
</evidence>
<dbReference type="GO" id="GO:0000981">
    <property type="term" value="F:DNA-binding transcription factor activity, RNA polymerase II-specific"/>
    <property type="evidence" value="ECO:0007669"/>
    <property type="project" value="InterPro"/>
</dbReference>
<dbReference type="AlphaFoldDB" id="A0A1L7X025"/>
<keyword evidence="5" id="KW-1185">Reference proteome</keyword>
<dbReference type="Gene3D" id="4.10.240.10">
    <property type="entry name" value="Zn(2)-C6 fungal-type DNA-binding domain"/>
    <property type="match status" value="1"/>
</dbReference>
<dbReference type="PANTHER" id="PTHR31668">
    <property type="entry name" value="GLUCOSE TRANSPORT TRANSCRIPTION REGULATOR RGT1-RELATED-RELATED"/>
    <property type="match status" value="1"/>
</dbReference>
<protein>
    <recommendedName>
        <fullName evidence="3">Zn(2)-C6 fungal-type domain-containing protein</fullName>
    </recommendedName>
</protein>
<dbReference type="SMART" id="SM00066">
    <property type="entry name" value="GAL4"/>
    <property type="match status" value="1"/>
</dbReference>
<dbReference type="SUPFAM" id="SSF57701">
    <property type="entry name" value="Zn2/Cys6 DNA-binding domain"/>
    <property type="match status" value="1"/>
</dbReference>
<dbReference type="EMBL" id="FJOG01000011">
    <property type="protein sequence ID" value="CZR58357.1"/>
    <property type="molecule type" value="Genomic_DNA"/>
</dbReference>
<dbReference type="Proteomes" id="UP000184330">
    <property type="component" value="Unassembled WGS sequence"/>
</dbReference>
<feature type="compositionally biased region" description="Polar residues" evidence="2">
    <location>
        <begin position="87"/>
        <end position="104"/>
    </location>
</feature>
<evidence type="ECO:0000313" key="5">
    <source>
        <dbReference type="Proteomes" id="UP000184330"/>
    </source>
</evidence>
<evidence type="ECO:0000259" key="3">
    <source>
        <dbReference type="PROSITE" id="PS50048"/>
    </source>
</evidence>
<gene>
    <name evidence="4" type="ORF">PAC_08249</name>
</gene>
<name>A0A1L7X025_9HELO</name>
<dbReference type="PROSITE" id="PS00463">
    <property type="entry name" value="ZN2_CY6_FUNGAL_1"/>
    <property type="match status" value="1"/>
</dbReference>
<feature type="region of interest" description="Disordered" evidence="2">
    <location>
        <begin position="255"/>
        <end position="288"/>
    </location>
</feature>